<protein>
    <submittedName>
        <fullName evidence="2">Uncharacterized protein</fullName>
    </submittedName>
</protein>
<feature type="region of interest" description="Disordered" evidence="1">
    <location>
        <begin position="1"/>
        <end position="23"/>
    </location>
</feature>
<accession>A0AA39LJH3</accession>
<sequence>MATQDENGTSNLSGGSFSATTAPWPHSNSPFGWNGVTVPMGAFEGLSLGSESQVTGRHHMSTTYVAQPFQLQNSHMIQAPAPIYYGNNIHSQTLLQTPLPEHQEPSVKRRRVQPAVPESSQPVGFVVRPRNPMLREHDSDEIFHIEFTGRSLNRIAPYEAMMEEVLDLKVRLGLDVSPTKELLDRLQQLALNNGWR</sequence>
<reference evidence="2" key="1">
    <citation type="submission" date="2023-06" db="EMBL/GenBank/DDBJ databases">
        <title>Genomic analysis of the entomopathogenic nematode Steinernema hermaphroditum.</title>
        <authorList>
            <person name="Schwarz E.M."/>
            <person name="Heppert J.K."/>
            <person name="Baniya A."/>
            <person name="Schwartz H.T."/>
            <person name="Tan C.-H."/>
            <person name="Antoshechkin I."/>
            <person name="Sternberg P.W."/>
            <person name="Goodrich-Blair H."/>
            <person name="Dillman A.R."/>
        </authorList>
    </citation>
    <scope>NUCLEOTIDE SEQUENCE</scope>
    <source>
        <strain evidence="2">PS9179</strain>
        <tissue evidence="2">Whole animal</tissue>
    </source>
</reference>
<dbReference type="Proteomes" id="UP001175271">
    <property type="component" value="Unassembled WGS sequence"/>
</dbReference>
<evidence type="ECO:0000256" key="1">
    <source>
        <dbReference type="SAM" id="MobiDB-lite"/>
    </source>
</evidence>
<evidence type="ECO:0000313" key="3">
    <source>
        <dbReference type="Proteomes" id="UP001175271"/>
    </source>
</evidence>
<comment type="caution">
    <text evidence="2">The sequence shown here is derived from an EMBL/GenBank/DDBJ whole genome shotgun (WGS) entry which is preliminary data.</text>
</comment>
<proteinExistence type="predicted"/>
<keyword evidence="3" id="KW-1185">Reference proteome</keyword>
<gene>
    <name evidence="2" type="ORF">QR680_003080</name>
</gene>
<evidence type="ECO:0000313" key="2">
    <source>
        <dbReference type="EMBL" id="KAK0399498.1"/>
    </source>
</evidence>
<name>A0AA39LJH3_9BILA</name>
<dbReference type="EMBL" id="JAUCMV010000005">
    <property type="protein sequence ID" value="KAK0399498.1"/>
    <property type="molecule type" value="Genomic_DNA"/>
</dbReference>
<organism evidence="2 3">
    <name type="scientific">Steinernema hermaphroditum</name>
    <dbReference type="NCBI Taxonomy" id="289476"/>
    <lineage>
        <taxon>Eukaryota</taxon>
        <taxon>Metazoa</taxon>
        <taxon>Ecdysozoa</taxon>
        <taxon>Nematoda</taxon>
        <taxon>Chromadorea</taxon>
        <taxon>Rhabditida</taxon>
        <taxon>Tylenchina</taxon>
        <taxon>Panagrolaimomorpha</taxon>
        <taxon>Strongyloidoidea</taxon>
        <taxon>Steinernematidae</taxon>
        <taxon>Steinernema</taxon>
    </lineage>
</organism>
<dbReference type="AlphaFoldDB" id="A0AA39LJH3"/>